<dbReference type="InterPro" id="IPR005312">
    <property type="entry name" value="DUF1759"/>
</dbReference>
<accession>A0A151II40</accession>
<reference evidence="1 2" key="1">
    <citation type="submission" date="2016-03" db="EMBL/GenBank/DDBJ databases">
        <title>Cyphomyrmex costatus WGS genome.</title>
        <authorList>
            <person name="Nygaard S."/>
            <person name="Hu H."/>
            <person name="Boomsma J."/>
            <person name="Zhang G."/>
        </authorList>
    </citation>
    <scope>NUCLEOTIDE SEQUENCE [LARGE SCALE GENOMIC DNA]</scope>
    <source>
        <strain evidence="1">MS0001</strain>
        <tissue evidence="1">Whole body</tissue>
    </source>
</reference>
<dbReference type="Proteomes" id="UP000078542">
    <property type="component" value="Unassembled WGS sequence"/>
</dbReference>
<dbReference type="STRING" id="456900.A0A151II40"/>
<proteinExistence type="predicted"/>
<dbReference type="Pfam" id="PF03564">
    <property type="entry name" value="DUF1759"/>
    <property type="match status" value="1"/>
</dbReference>
<name>A0A151II40_9HYME</name>
<dbReference type="EMBL" id="KQ977521">
    <property type="protein sequence ID" value="KYN02137.1"/>
    <property type="molecule type" value="Genomic_DNA"/>
</dbReference>
<evidence type="ECO:0000313" key="2">
    <source>
        <dbReference type="Proteomes" id="UP000078542"/>
    </source>
</evidence>
<dbReference type="PANTHER" id="PTHR22954">
    <property type="entry name" value="RETROVIRAL PROTEASE-RELATED"/>
    <property type="match status" value="1"/>
</dbReference>
<protein>
    <submittedName>
        <fullName evidence="1">Uncharacterized protein</fullName>
    </submittedName>
</protein>
<gene>
    <name evidence="1" type="ORF">ALC62_07050</name>
</gene>
<keyword evidence="2" id="KW-1185">Reference proteome</keyword>
<organism evidence="1 2">
    <name type="scientific">Cyphomyrmex costatus</name>
    <dbReference type="NCBI Taxonomy" id="456900"/>
    <lineage>
        <taxon>Eukaryota</taxon>
        <taxon>Metazoa</taxon>
        <taxon>Ecdysozoa</taxon>
        <taxon>Arthropoda</taxon>
        <taxon>Hexapoda</taxon>
        <taxon>Insecta</taxon>
        <taxon>Pterygota</taxon>
        <taxon>Neoptera</taxon>
        <taxon>Endopterygota</taxon>
        <taxon>Hymenoptera</taxon>
        <taxon>Apocrita</taxon>
        <taxon>Aculeata</taxon>
        <taxon>Formicoidea</taxon>
        <taxon>Formicidae</taxon>
        <taxon>Myrmicinae</taxon>
        <taxon>Cyphomyrmex</taxon>
    </lineage>
</organism>
<dbReference type="PANTHER" id="PTHR22954:SF3">
    <property type="entry name" value="PROTEIN CBG08539"/>
    <property type="match status" value="1"/>
</dbReference>
<evidence type="ECO:0000313" key="1">
    <source>
        <dbReference type="EMBL" id="KYN02137.1"/>
    </source>
</evidence>
<sequence length="204" mass="23810">MSRCEQILEQFSNSDIQTSVQSIPSSDRRDTRIRLPKIDLPVFSGAYEDWYSYQDTFEKLIHVDPSLTDIERFHYLRSSLKDKAAEVVKSIETTTDNYHEAWNAVKERFDNKRWIVQKHIKAIFDAPAVTKENHVALRDLLDTILKHVRALRALKRPTNEWSDLLIYIIVSKLDGTTTKAWETSRVDSNIPELKTLVDFLSKRC</sequence>
<dbReference type="AlphaFoldDB" id="A0A151II40"/>